<dbReference type="eggNOG" id="COG0741">
    <property type="taxonomic scope" value="Bacteria"/>
</dbReference>
<protein>
    <submittedName>
        <fullName evidence="4">Transglycosylase family protein,LysM domain-containing protein</fullName>
    </submittedName>
</protein>
<evidence type="ECO:0000259" key="3">
    <source>
        <dbReference type="PROSITE" id="PS51782"/>
    </source>
</evidence>
<name>L0GU96_9GAMM</name>
<dbReference type="CDD" id="cd00118">
    <property type="entry name" value="LysM"/>
    <property type="match status" value="1"/>
</dbReference>
<feature type="domain" description="LysM" evidence="3">
    <location>
        <begin position="427"/>
        <end position="472"/>
    </location>
</feature>
<dbReference type="PROSITE" id="PS51257">
    <property type="entry name" value="PROKAR_LIPOPROTEIN"/>
    <property type="match status" value="1"/>
</dbReference>
<dbReference type="InterPro" id="IPR008258">
    <property type="entry name" value="Transglycosylase_SLT_dom_1"/>
</dbReference>
<dbReference type="Proteomes" id="UP000010816">
    <property type="component" value="Chromosome"/>
</dbReference>
<evidence type="ECO:0000313" key="5">
    <source>
        <dbReference type="Proteomes" id="UP000010816"/>
    </source>
</evidence>
<accession>L0GU96</accession>
<dbReference type="PANTHER" id="PTHR37423">
    <property type="entry name" value="SOLUBLE LYTIC MUREIN TRANSGLYCOSYLASE-RELATED"/>
    <property type="match status" value="1"/>
</dbReference>
<dbReference type="InterPro" id="IPR023346">
    <property type="entry name" value="Lysozyme-like_dom_sf"/>
</dbReference>
<dbReference type="EMBL" id="CP003051">
    <property type="protein sequence ID" value="AGA89387.1"/>
    <property type="molecule type" value="Genomic_DNA"/>
</dbReference>
<dbReference type="InterPro" id="IPR036779">
    <property type="entry name" value="LysM_dom_sf"/>
</dbReference>
<feature type="chain" id="PRO_5003943023" evidence="2">
    <location>
        <begin position="26"/>
        <end position="474"/>
    </location>
</feature>
<dbReference type="eggNOG" id="COG1388">
    <property type="taxonomic scope" value="Bacteria"/>
</dbReference>
<dbReference type="HOGENOM" id="CLU_027327_0_0_6"/>
<evidence type="ECO:0000256" key="2">
    <source>
        <dbReference type="SAM" id="SignalP"/>
    </source>
</evidence>
<reference evidence="4 5" key="1">
    <citation type="submission" date="2011-09" db="EMBL/GenBank/DDBJ databases">
        <title>Complete sequence of chromosome of Thioflavicoccus mobilis 8321.</title>
        <authorList>
            <consortium name="US DOE Joint Genome Institute"/>
            <person name="Lucas S."/>
            <person name="Han J."/>
            <person name="Lapidus A."/>
            <person name="Cheng J.-F."/>
            <person name="Goodwin L."/>
            <person name="Pitluck S."/>
            <person name="Peters L."/>
            <person name="Ovchinnikova G."/>
            <person name="Lu M."/>
            <person name="Detter J.C."/>
            <person name="Han C."/>
            <person name="Tapia R."/>
            <person name="Land M."/>
            <person name="Hauser L."/>
            <person name="Kyrpides N."/>
            <person name="Ivanova N."/>
            <person name="Pagani I."/>
            <person name="Vogl K."/>
            <person name="Liu Z."/>
            <person name="Imhoff J."/>
            <person name="Thiel V."/>
            <person name="Frigaard N.-U."/>
            <person name="Bryant D."/>
            <person name="Woyke T."/>
        </authorList>
    </citation>
    <scope>NUCLEOTIDE SEQUENCE [LARGE SCALE GENOMIC DNA]</scope>
    <source>
        <strain evidence="4 5">8321</strain>
    </source>
</reference>
<dbReference type="PROSITE" id="PS51782">
    <property type="entry name" value="LYSM"/>
    <property type="match status" value="1"/>
</dbReference>
<evidence type="ECO:0000256" key="1">
    <source>
        <dbReference type="ARBA" id="ARBA00007734"/>
    </source>
</evidence>
<keyword evidence="2" id="KW-0732">Signal</keyword>
<dbReference type="PATRIC" id="fig|765912.4.peg.518"/>
<dbReference type="Pfam" id="PF01476">
    <property type="entry name" value="LysM"/>
    <property type="match status" value="1"/>
</dbReference>
<dbReference type="PANTHER" id="PTHR37423:SF2">
    <property type="entry name" value="MEMBRANE-BOUND LYTIC MUREIN TRANSGLYCOSYLASE C"/>
    <property type="match status" value="1"/>
</dbReference>
<dbReference type="Gene3D" id="1.10.530.10">
    <property type="match status" value="1"/>
</dbReference>
<keyword evidence="5" id="KW-1185">Reference proteome</keyword>
<dbReference type="STRING" id="765912.Thimo_0535"/>
<dbReference type="CDD" id="cd16894">
    <property type="entry name" value="MltD-like"/>
    <property type="match status" value="1"/>
</dbReference>
<dbReference type="SUPFAM" id="SSF54106">
    <property type="entry name" value="LysM domain"/>
    <property type="match status" value="1"/>
</dbReference>
<dbReference type="OrthoDB" id="9815002at2"/>
<evidence type="ECO:0000313" key="4">
    <source>
        <dbReference type="EMBL" id="AGA89387.1"/>
    </source>
</evidence>
<dbReference type="RefSeq" id="WP_015279535.1">
    <property type="nucleotide sequence ID" value="NC_019940.1"/>
</dbReference>
<dbReference type="SMART" id="SM00257">
    <property type="entry name" value="LysM"/>
    <property type="match status" value="1"/>
</dbReference>
<dbReference type="SUPFAM" id="SSF53955">
    <property type="entry name" value="Lysozyme-like"/>
    <property type="match status" value="1"/>
</dbReference>
<gene>
    <name evidence="4" type="ORF">Thimo_0535</name>
</gene>
<comment type="similarity">
    <text evidence="1">Belongs to the transglycosylase Slt family.</text>
</comment>
<dbReference type="InterPro" id="IPR018392">
    <property type="entry name" value="LysM"/>
</dbReference>
<dbReference type="Gene3D" id="3.10.350.10">
    <property type="entry name" value="LysM domain"/>
    <property type="match status" value="1"/>
</dbReference>
<dbReference type="KEGG" id="tmb:Thimo_0535"/>
<dbReference type="AlphaFoldDB" id="L0GU96"/>
<dbReference type="Pfam" id="PF01464">
    <property type="entry name" value="SLT"/>
    <property type="match status" value="1"/>
</dbReference>
<organism evidence="4 5">
    <name type="scientific">Thioflavicoccus mobilis 8321</name>
    <dbReference type="NCBI Taxonomy" id="765912"/>
    <lineage>
        <taxon>Bacteria</taxon>
        <taxon>Pseudomonadati</taxon>
        <taxon>Pseudomonadota</taxon>
        <taxon>Gammaproteobacteria</taxon>
        <taxon>Chromatiales</taxon>
        <taxon>Chromatiaceae</taxon>
        <taxon>Thioflavicoccus</taxon>
    </lineage>
</organism>
<feature type="signal peptide" evidence="2">
    <location>
        <begin position="1"/>
        <end position="25"/>
    </location>
</feature>
<proteinExistence type="inferred from homology"/>
<sequence>MIERAWRHVLALTAVLLLLAGCATTGPGQSPGGGTAMLPEPATIADNVAFWRNVYGTWGRDDVAIHDDEYLGVVYEVAHLKGDSSAQRDLVRSRKAHYQWRLASLEEKVAAGRPLTREERALRDKLVAAGGRDAIAGAAERVRSQRGLRERFRRGLEISGRYEPTFRQIMRAHGVPEDLAFLPHVESSYQVNARSSVGAAGVWQFMPATGRQFMTVDRAVDERLDPVIAADGAARYLGDAYSRLGSWPLAITSYNHGVGGMQRAKAAYGTDFGAIARNYDGPAFGFSSRNFYACFLAAREVASHPERYFPEGIHRYQPMSEDRLVLRYSLSAPDVARHYGLPLQRLSALNLAWRDPVRSGRASLPAGSTVWLPAGSLQRVAGHPQPSASVLLAAATSSAKARTATASKAKPAVKVAAVAESKAATVKHHVVKPNETLYRVALQYELSVDELRRLNRIAPNDNTIRPGQRLRVSS</sequence>